<evidence type="ECO:0000313" key="1">
    <source>
        <dbReference type="EMBL" id="AHC15409.1"/>
    </source>
</evidence>
<name>V5WIL9_9SPIO</name>
<dbReference type="eggNOG" id="ENOG5031US3">
    <property type="taxonomic scope" value="Bacteria"/>
</dbReference>
<dbReference type="STRING" id="1307761.L21SP2_2040"/>
<keyword evidence="2" id="KW-1185">Reference proteome</keyword>
<dbReference type="AlphaFoldDB" id="V5WIL9"/>
<dbReference type="EMBL" id="CP006939">
    <property type="protein sequence ID" value="AHC15409.1"/>
    <property type="molecule type" value="Genomic_DNA"/>
</dbReference>
<organism evidence="1 2">
    <name type="scientific">Salinispira pacifica</name>
    <dbReference type="NCBI Taxonomy" id="1307761"/>
    <lineage>
        <taxon>Bacteria</taxon>
        <taxon>Pseudomonadati</taxon>
        <taxon>Spirochaetota</taxon>
        <taxon>Spirochaetia</taxon>
        <taxon>Spirochaetales</taxon>
        <taxon>Spirochaetaceae</taxon>
        <taxon>Salinispira</taxon>
    </lineage>
</organism>
<protein>
    <submittedName>
        <fullName evidence="1">Uncharacterized protein</fullName>
    </submittedName>
</protein>
<reference evidence="1 2" key="1">
    <citation type="journal article" date="2015" name="Stand. Genomic Sci.">
        <title>Complete genome sequence and description of Salinispira pacifica gen. nov., sp. nov., a novel spirochaete isolated form a hypersaline microbial mat.</title>
        <authorList>
            <person name="Ben Hania W."/>
            <person name="Joseph M."/>
            <person name="Schumann P."/>
            <person name="Bunk B."/>
            <person name="Fiebig A."/>
            <person name="Sproer C."/>
            <person name="Klenk H.P."/>
            <person name="Fardeau M.L."/>
            <person name="Spring S."/>
        </authorList>
    </citation>
    <scope>NUCLEOTIDE SEQUENCE [LARGE SCALE GENOMIC DNA]</scope>
    <source>
        <strain evidence="1 2">L21-RPul-D2</strain>
    </source>
</reference>
<proteinExistence type="predicted"/>
<evidence type="ECO:0000313" key="2">
    <source>
        <dbReference type="Proteomes" id="UP000018680"/>
    </source>
</evidence>
<gene>
    <name evidence="1" type="ORF">L21SP2_2040</name>
</gene>
<dbReference type="Proteomes" id="UP000018680">
    <property type="component" value="Chromosome"/>
</dbReference>
<sequence>MNLSSLDEGSALIEQQKLSENPNFFASKRTDDYIATRFRLENHARDMFIQLGGNPKIERPYTLTLGQCDWLESWYPQPDVLGVSLKHIPQDVVSFTYGDLFPAFLENKGLLHEKRVYLKKDLEDLIETFGLPQATNPFGELGPVRYIEAQVWDEAIIRDLRTNYQQKSINRSLQD</sequence>
<accession>V5WIL9</accession>
<dbReference type="KEGG" id="slr:L21SP2_2040"/>
<dbReference type="HOGENOM" id="CLU_114898_0_0_12"/>